<dbReference type="Pfam" id="PF04612">
    <property type="entry name" value="T2SSM"/>
    <property type="match status" value="1"/>
</dbReference>
<dbReference type="RefSeq" id="WP_173531962.1">
    <property type="nucleotide sequence ID" value="NZ_CP054143.1"/>
</dbReference>
<keyword evidence="4" id="KW-1185">Reference proteome</keyword>
<feature type="transmembrane region" description="Helical" evidence="2">
    <location>
        <begin position="33"/>
        <end position="53"/>
    </location>
</feature>
<gene>
    <name evidence="3" type="ORF">HQN60_01160</name>
</gene>
<dbReference type="AlphaFoldDB" id="A0A6M8SK40"/>
<dbReference type="GO" id="GO:0015628">
    <property type="term" value="P:protein secretion by the type II secretion system"/>
    <property type="evidence" value="ECO:0007669"/>
    <property type="project" value="InterPro"/>
</dbReference>
<evidence type="ECO:0000313" key="3">
    <source>
        <dbReference type="EMBL" id="QKJ65452.1"/>
    </source>
</evidence>
<organism evidence="3 4">
    <name type="scientific">Deefgea piscis</name>
    <dbReference type="NCBI Taxonomy" id="2739061"/>
    <lineage>
        <taxon>Bacteria</taxon>
        <taxon>Pseudomonadati</taxon>
        <taxon>Pseudomonadota</taxon>
        <taxon>Betaproteobacteria</taxon>
        <taxon>Neisseriales</taxon>
        <taxon>Chitinibacteraceae</taxon>
        <taxon>Deefgea</taxon>
    </lineage>
</organism>
<dbReference type="GO" id="GO:0015627">
    <property type="term" value="C:type II protein secretion system complex"/>
    <property type="evidence" value="ECO:0007669"/>
    <property type="project" value="InterPro"/>
</dbReference>
<dbReference type="Proteomes" id="UP000504844">
    <property type="component" value="Chromosome"/>
</dbReference>
<reference evidence="3 4" key="1">
    <citation type="submission" date="2020-05" db="EMBL/GenBank/DDBJ databases">
        <title>Complete genome sequence of Deefgea sp. D17.</title>
        <authorList>
            <person name="Bae J.-W."/>
            <person name="Han J.E."/>
        </authorList>
    </citation>
    <scope>NUCLEOTIDE SEQUENCE [LARGE SCALE GENOMIC DNA]</scope>
    <source>
        <strain evidence="3 4">D17</strain>
    </source>
</reference>
<keyword evidence="1" id="KW-0175">Coiled coil</keyword>
<evidence type="ECO:0000256" key="2">
    <source>
        <dbReference type="SAM" id="Phobius"/>
    </source>
</evidence>
<protein>
    <submittedName>
        <fullName evidence="3">Type II secretion system protein M</fullName>
    </submittedName>
</protein>
<dbReference type="InterPro" id="IPR007690">
    <property type="entry name" value="T2SS_GspM"/>
</dbReference>
<accession>A0A6M8SK40</accession>
<sequence length="165" mass="18527">MSAYTKYLAQAHSYWARWRVYWLARNPRERKMLLIWAVLVISGLLYFAVYAPLNAQINRLQMQIPQLENQLMAMRGSKPMVVASRTASTQDLRSATFAELSSKGISADVRSISNQQLEVRSNLPSIAEALQLANALRHSVQAKITAIQITPDAASVSLVLVLERQ</sequence>
<dbReference type="EMBL" id="CP054143">
    <property type="protein sequence ID" value="QKJ65452.1"/>
    <property type="molecule type" value="Genomic_DNA"/>
</dbReference>
<proteinExistence type="predicted"/>
<dbReference type="KEGG" id="dee:HQN60_01160"/>
<keyword evidence="2" id="KW-0812">Transmembrane</keyword>
<evidence type="ECO:0000313" key="4">
    <source>
        <dbReference type="Proteomes" id="UP000504844"/>
    </source>
</evidence>
<name>A0A6M8SK40_9NEIS</name>
<keyword evidence="2" id="KW-0472">Membrane</keyword>
<feature type="coiled-coil region" evidence="1">
    <location>
        <begin position="50"/>
        <end position="77"/>
    </location>
</feature>
<evidence type="ECO:0000256" key="1">
    <source>
        <dbReference type="SAM" id="Coils"/>
    </source>
</evidence>
<keyword evidence="2" id="KW-1133">Transmembrane helix</keyword>